<proteinExistence type="predicted"/>
<keyword evidence="1" id="KW-0808">Transferase</keyword>
<keyword evidence="1" id="KW-0418">Kinase</keyword>
<dbReference type="Proteomes" id="UP001470230">
    <property type="component" value="Unassembled WGS sequence"/>
</dbReference>
<dbReference type="Gene3D" id="1.10.510.10">
    <property type="entry name" value="Transferase(Phosphotransferase) domain 1"/>
    <property type="match status" value="2"/>
</dbReference>
<feature type="domain" description="Protein kinase" evidence="6">
    <location>
        <begin position="741"/>
        <end position="1024"/>
    </location>
</feature>
<keyword evidence="3 4" id="KW-0067">ATP-binding</keyword>
<evidence type="ECO:0000259" key="6">
    <source>
        <dbReference type="PROSITE" id="PS50011"/>
    </source>
</evidence>
<evidence type="ECO:0000256" key="3">
    <source>
        <dbReference type="ARBA" id="ARBA00022840"/>
    </source>
</evidence>
<name>A0ABR2KIJ4_9EUKA</name>
<dbReference type="PANTHER" id="PTHR23257">
    <property type="entry name" value="SERINE-THREONINE PROTEIN KINASE"/>
    <property type="match status" value="1"/>
</dbReference>
<dbReference type="InterPro" id="IPR050167">
    <property type="entry name" value="Ser_Thr_protein_kinase"/>
</dbReference>
<dbReference type="EMBL" id="JAPFFF010000004">
    <property type="protein sequence ID" value="KAK8890978.1"/>
    <property type="molecule type" value="Genomic_DNA"/>
</dbReference>
<organism evidence="7 8">
    <name type="scientific">Tritrichomonas musculus</name>
    <dbReference type="NCBI Taxonomy" id="1915356"/>
    <lineage>
        <taxon>Eukaryota</taxon>
        <taxon>Metamonada</taxon>
        <taxon>Parabasalia</taxon>
        <taxon>Tritrichomonadida</taxon>
        <taxon>Tritrichomonadidae</taxon>
        <taxon>Tritrichomonas</taxon>
    </lineage>
</organism>
<evidence type="ECO:0000256" key="5">
    <source>
        <dbReference type="SAM" id="MobiDB-lite"/>
    </source>
</evidence>
<comment type="caution">
    <text evidence="7">The sequence shown here is derived from an EMBL/GenBank/DDBJ whole genome shotgun (WGS) entry which is preliminary data.</text>
</comment>
<evidence type="ECO:0000256" key="4">
    <source>
        <dbReference type="PROSITE-ProRule" id="PRU10141"/>
    </source>
</evidence>
<protein>
    <recommendedName>
        <fullName evidence="6">Protein kinase domain-containing protein</fullName>
    </recommendedName>
</protein>
<dbReference type="SMART" id="SM00220">
    <property type="entry name" value="S_TKc"/>
    <property type="match status" value="1"/>
</dbReference>
<keyword evidence="2 4" id="KW-0547">Nucleotide-binding</keyword>
<feature type="binding site" evidence="4">
    <location>
        <position position="775"/>
    </location>
    <ligand>
        <name>ATP</name>
        <dbReference type="ChEBI" id="CHEBI:30616"/>
    </ligand>
</feature>
<feature type="region of interest" description="Disordered" evidence="5">
    <location>
        <begin position="683"/>
        <end position="709"/>
    </location>
</feature>
<keyword evidence="1" id="KW-0723">Serine/threonine-protein kinase</keyword>
<dbReference type="InterPro" id="IPR000719">
    <property type="entry name" value="Prot_kinase_dom"/>
</dbReference>
<reference evidence="7 8" key="1">
    <citation type="submission" date="2024-04" db="EMBL/GenBank/DDBJ databases">
        <title>Tritrichomonas musculus Genome.</title>
        <authorList>
            <person name="Alves-Ferreira E."/>
            <person name="Grigg M."/>
            <person name="Lorenzi H."/>
            <person name="Galac M."/>
        </authorList>
    </citation>
    <scope>NUCLEOTIDE SEQUENCE [LARGE SCALE GENOMIC DNA]</scope>
    <source>
        <strain evidence="7 8">EAF2021</strain>
    </source>
</reference>
<dbReference type="SUPFAM" id="SSF81901">
    <property type="entry name" value="HCP-like"/>
    <property type="match status" value="1"/>
</dbReference>
<dbReference type="InterPro" id="IPR011009">
    <property type="entry name" value="Kinase-like_dom_sf"/>
</dbReference>
<evidence type="ECO:0000313" key="8">
    <source>
        <dbReference type="Proteomes" id="UP001470230"/>
    </source>
</evidence>
<dbReference type="InterPro" id="IPR001245">
    <property type="entry name" value="Ser-Thr/Tyr_kinase_cat_dom"/>
</dbReference>
<keyword evidence="8" id="KW-1185">Reference proteome</keyword>
<feature type="domain" description="Protein kinase" evidence="6">
    <location>
        <begin position="71"/>
        <end position="372"/>
    </location>
</feature>
<dbReference type="Pfam" id="PF00069">
    <property type="entry name" value="Pkinase"/>
    <property type="match status" value="1"/>
</dbReference>
<dbReference type="PROSITE" id="PS00108">
    <property type="entry name" value="PROTEIN_KINASE_ST"/>
    <property type="match status" value="1"/>
</dbReference>
<dbReference type="PROSITE" id="PS50011">
    <property type="entry name" value="PROTEIN_KINASE_DOM"/>
    <property type="match status" value="2"/>
</dbReference>
<evidence type="ECO:0000313" key="7">
    <source>
        <dbReference type="EMBL" id="KAK8890978.1"/>
    </source>
</evidence>
<dbReference type="InterPro" id="IPR017441">
    <property type="entry name" value="Protein_kinase_ATP_BS"/>
</dbReference>
<sequence>MKGPKSRKKVSKFDKSLRDKMIELSKTGELVMKDNISFSNYDEVGLEGSLIVMKRKNNALPVIESLPGSIFTTLGEKDPGTFSNDFLAQEDSDSVRLFNFKNHFLLFAYQEFRQATSPDDIPYEISTYSKNFHISIAKYIGFSLFDPNNKEVPCILTERPINGPLSIYFSNDSHFNSSSDSIKSTDSKDYSIINDRFQTKNIEFTPQMKLIMIIGIAAGIEFIHRNNKVHAHLDPTTVYLDDNLQPIICGYGFIEPLNINDDSDDDGIGNDREDSRLSFLTNISFVAPEVLKYNRIYQSSDIFSIGMLMYYILSEMEPFKNLSPNVQFQNICEGRLPAFPECIDVNWKKLIFRCCEFNPKKRLTAKELLSFLLQEENKVNLLASISQDKTAKFTKSQNEYLTHIRDKFEFDDDFRDSYIITDMILDPTLLSIETKTLIDSATKGDPQSLETIGLYFMEGKNNLPEDKINCFELIKKAADLNFPSSIKIIINLYQKGIGTNKNLDYALYYCNQAKQLYNDNEEEFNNICAIEQEIKAEKEIIASNKEEHLQKESESNLFASARDIVDKEAISLRERELKNLNKRKITLKSLPSFVTTADFEQLFKKYQNIQIELFIRARYSSATVIFETQEDKKDVEKKCRKNKNFLKIRNKVLIPILTPTKQEIKRMQTKNFREKLKKKRIERLKKETKDKKKHAKEEEEEEEQSEQVEPQVIAKDTSVFSLTTVIKEQVNLEDYTPGEGRNSYKKIGGGSFGDVYEAYNKKDGKLCAAKVFIKKFENSKQRLNFFREIEILKKLDCPLIVKLYGYNMNSLIQPISELPTLFMEFATHGTLSNMIQQEYNKHTHPKWNNTTKMKTIIGITRAMAYMHSLLYLHRDLKTENIFFDENYEPKIGDFGCSRKIDKQNSVNLTLGVGSPIYMAPEILLGSNPQYSWEIDVYSFAIVLYQIITGKPDTKVYEDKYLKNLFTFQNYMIKEDIRPKLPEDLDENLKMLLSRCWSSRVNDRPSFNFIFSVLKATFEQEHPPTTFLPNVDLDEVRKYLKKLDSCF</sequence>
<evidence type="ECO:0000256" key="1">
    <source>
        <dbReference type="ARBA" id="ARBA00022527"/>
    </source>
</evidence>
<gene>
    <name evidence="7" type="ORF">M9Y10_028179</name>
</gene>
<accession>A0ABR2KIJ4</accession>
<dbReference type="PROSITE" id="PS00107">
    <property type="entry name" value="PROTEIN_KINASE_ATP"/>
    <property type="match status" value="1"/>
</dbReference>
<dbReference type="InterPro" id="IPR011990">
    <property type="entry name" value="TPR-like_helical_dom_sf"/>
</dbReference>
<dbReference type="SUPFAM" id="SSF56112">
    <property type="entry name" value="Protein kinase-like (PK-like)"/>
    <property type="match status" value="2"/>
</dbReference>
<evidence type="ECO:0000256" key="2">
    <source>
        <dbReference type="ARBA" id="ARBA00022741"/>
    </source>
</evidence>
<dbReference type="Pfam" id="PF07714">
    <property type="entry name" value="PK_Tyr_Ser-Thr"/>
    <property type="match status" value="1"/>
</dbReference>
<dbReference type="InterPro" id="IPR008271">
    <property type="entry name" value="Ser/Thr_kinase_AS"/>
</dbReference>
<dbReference type="Gene3D" id="1.25.40.10">
    <property type="entry name" value="Tetratricopeptide repeat domain"/>
    <property type="match status" value="1"/>
</dbReference>